<dbReference type="EMBL" id="AP018449">
    <property type="protein sequence ID" value="BBB89656.1"/>
    <property type="molecule type" value="Genomic_DNA"/>
</dbReference>
<dbReference type="OrthoDB" id="9791837at2"/>
<dbReference type="Pfam" id="PF13847">
    <property type="entry name" value="Methyltransf_31"/>
    <property type="match status" value="1"/>
</dbReference>
<accession>A0A348AF08</accession>
<feature type="domain" description="Methyltransferase" evidence="4">
    <location>
        <begin position="62"/>
        <end position="167"/>
    </location>
</feature>
<dbReference type="KEGG" id="mana:MAMMFC1_00289"/>
<name>A0A348AF08_9FIRM</name>
<dbReference type="PANTHER" id="PTHR43464">
    <property type="entry name" value="METHYLTRANSFERASE"/>
    <property type="match status" value="1"/>
</dbReference>
<dbReference type="CDD" id="cd02440">
    <property type="entry name" value="AdoMet_MTases"/>
    <property type="match status" value="1"/>
</dbReference>
<dbReference type="AlphaFoldDB" id="A0A348AF08"/>
<protein>
    <submittedName>
        <fullName evidence="5">Mg-protoporphyrin IX methyl transferase</fullName>
    </submittedName>
</protein>
<keyword evidence="3" id="KW-0949">S-adenosyl-L-methionine</keyword>
<dbReference type="InterPro" id="IPR029063">
    <property type="entry name" value="SAM-dependent_MTases_sf"/>
</dbReference>
<dbReference type="PANTHER" id="PTHR43464:SF19">
    <property type="entry name" value="UBIQUINONE BIOSYNTHESIS O-METHYLTRANSFERASE, MITOCHONDRIAL"/>
    <property type="match status" value="1"/>
</dbReference>
<evidence type="ECO:0000259" key="4">
    <source>
        <dbReference type="Pfam" id="PF13847"/>
    </source>
</evidence>
<evidence type="ECO:0000256" key="3">
    <source>
        <dbReference type="ARBA" id="ARBA00022691"/>
    </source>
</evidence>
<keyword evidence="6" id="KW-1185">Reference proteome</keyword>
<dbReference type="GO" id="GO:0032259">
    <property type="term" value="P:methylation"/>
    <property type="evidence" value="ECO:0007669"/>
    <property type="project" value="UniProtKB-KW"/>
</dbReference>
<evidence type="ECO:0000256" key="2">
    <source>
        <dbReference type="ARBA" id="ARBA00022679"/>
    </source>
</evidence>
<gene>
    <name evidence="5" type="ORF">MAMMFC1_00289</name>
</gene>
<proteinExistence type="predicted"/>
<dbReference type="InterPro" id="IPR025714">
    <property type="entry name" value="Methyltranfer_dom"/>
</dbReference>
<reference evidence="5 6" key="1">
    <citation type="journal article" date="2018" name="Int. J. Syst. Evol. Microbiol.">
        <title>Methylomusa anaerophila gen. nov., sp. nov., an anaerobic methanol-utilizing bacterium isolated from a microbial fuel cell.</title>
        <authorList>
            <person name="Amano N."/>
            <person name="Yamamuro A."/>
            <person name="Miyahara M."/>
            <person name="Kouzuma A."/>
            <person name="Abe T."/>
            <person name="Watanabe K."/>
        </authorList>
    </citation>
    <scope>NUCLEOTIDE SEQUENCE [LARGE SCALE GENOMIC DNA]</scope>
    <source>
        <strain evidence="5 6">MMFC1</strain>
    </source>
</reference>
<dbReference type="GO" id="GO:0008168">
    <property type="term" value="F:methyltransferase activity"/>
    <property type="evidence" value="ECO:0007669"/>
    <property type="project" value="UniProtKB-KW"/>
</dbReference>
<evidence type="ECO:0000313" key="6">
    <source>
        <dbReference type="Proteomes" id="UP000276437"/>
    </source>
</evidence>
<dbReference type="Gene3D" id="3.40.50.150">
    <property type="entry name" value="Vaccinia Virus protein VP39"/>
    <property type="match status" value="1"/>
</dbReference>
<dbReference type="RefSeq" id="WP_126305819.1">
    <property type="nucleotide sequence ID" value="NZ_AP018449.1"/>
</dbReference>
<keyword evidence="2 5" id="KW-0808">Transferase</keyword>
<dbReference type="Proteomes" id="UP000276437">
    <property type="component" value="Chromosome"/>
</dbReference>
<organism evidence="5 6">
    <name type="scientific">Methylomusa anaerophila</name>
    <dbReference type="NCBI Taxonomy" id="1930071"/>
    <lineage>
        <taxon>Bacteria</taxon>
        <taxon>Bacillati</taxon>
        <taxon>Bacillota</taxon>
        <taxon>Negativicutes</taxon>
        <taxon>Selenomonadales</taxon>
        <taxon>Sporomusaceae</taxon>
        <taxon>Methylomusa</taxon>
    </lineage>
</organism>
<evidence type="ECO:0000313" key="5">
    <source>
        <dbReference type="EMBL" id="BBB89656.1"/>
    </source>
</evidence>
<sequence length="274" mass="31625">MEINNFAKLWQSDLTDSGELQKLWDLRADDFNNRSNQSEDSKRREKVIEFLVSRDMLPAHGEILDIGCGPGKYSLAFAAQAKRVVGIDISPKMIQYARENAAEENRDNTCFKLMAWESLCLEEQGWSKKFDLVFASMCPGINSSDALLKMCEASRGSCFMSSFVQRSDELRDELHRAIYGSAPEHRWGKNLYYTVNILWLSGYYPEITYHDAEFEHLWPVEKAVEIYSRQLKSKNCTDVNRENQIAEYLHKKAVVGMIREKVQAKIAWIGWKVS</sequence>
<keyword evidence="1" id="KW-0489">Methyltransferase</keyword>
<dbReference type="SUPFAM" id="SSF53335">
    <property type="entry name" value="S-adenosyl-L-methionine-dependent methyltransferases"/>
    <property type="match status" value="1"/>
</dbReference>
<evidence type="ECO:0000256" key="1">
    <source>
        <dbReference type="ARBA" id="ARBA00022603"/>
    </source>
</evidence>